<feature type="compositionally biased region" description="Polar residues" evidence="1">
    <location>
        <begin position="420"/>
        <end position="433"/>
    </location>
</feature>
<feature type="compositionally biased region" description="Polar residues" evidence="1">
    <location>
        <begin position="202"/>
        <end position="226"/>
    </location>
</feature>
<accession>A0AAE1L1A5</accession>
<evidence type="ECO:0000313" key="4">
    <source>
        <dbReference type="Proteomes" id="UP001286313"/>
    </source>
</evidence>
<dbReference type="Proteomes" id="UP001286313">
    <property type="component" value="Unassembled WGS sequence"/>
</dbReference>
<feature type="compositionally biased region" description="Pro residues" evidence="1">
    <location>
        <begin position="612"/>
        <end position="664"/>
    </location>
</feature>
<sequence>MFKSQANIVLQDGRGNDKSKMQNNPNMDQGGNNSNNDMPGMFGGMMGPGFMGPGNMMGPGGDAQLADEFMKLQQDFFKWQQQLLQNQHILHSRVAPLATNPPNLQSVGVMRDIMGGQGSSGDPGVTEARNTTLVERHGPVERVINITFEEGPAHTDETQLRTLPRMAGHNVMDLTKDMSQLNTGNFPSEPQPRRWGGEPSVSVGSWSDRPSQPVSVHQDTDYTTSHQQPQPQFQQQPQPQFQQQPQPQFQQQPQPQFQQQPQPRFQQQPQPQFQQQPQQHFQPQQFQSLPQEQKDQFAQFLQQQPQRQWPPPQQQQQQQEQQQQQQQQQLLKWQPPSQQPPSRWQQQQQQPSKPKPQPVQPQPPPQPKWSSKQPLDSSELENRTSFWQKMGKQQEGSEVETEPTRPPRRSPPQDTPRQTESSQGRNFGDQVNVNEPPRSYFYNGEPNAAPQGSGRAGPGQEGDSGSPRYTSVVTVTNDKPEAGKDKVRSVVQLNTTNQGPTPGAPGQHRPAPVVRGFRQPGEDPAGQNAGNFPSRILNNVSRNQRSSVSPPSVNGSSLVSEAPTAARLVAAVSQPPKAPSPSMTPAQATSRPSPPRSSPSRASPLTNFQQRPSPPPASPPAAPPAPGPPPPPAPPMAPPGPPPPPAPPGPPPPPAPPMAPPPPKVADGIRRTSTGKKIVTAKGGPELDAREELMMAIKNHGGLRSLKRTRGEDFECQ</sequence>
<feature type="compositionally biased region" description="Basic and acidic residues" evidence="1">
    <location>
        <begin position="478"/>
        <end position="488"/>
    </location>
</feature>
<dbReference type="EMBL" id="JAWQEG010000298">
    <property type="protein sequence ID" value="KAK3891893.1"/>
    <property type="molecule type" value="Genomic_DNA"/>
</dbReference>
<feature type="compositionally biased region" description="Polar residues" evidence="1">
    <location>
        <begin position="491"/>
        <end position="500"/>
    </location>
</feature>
<feature type="compositionally biased region" description="Pro residues" evidence="1">
    <location>
        <begin position="353"/>
        <end position="367"/>
    </location>
</feature>
<organism evidence="3 4">
    <name type="scientific">Petrolisthes cinctipes</name>
    <name type="common">Flat porcelain crab</name>
    <dbReference type="NCBI Taxonomy" id="88211"/>
    <lineage>
        <taxon>Eukaryota</taxon>
        <taxon>Metazoa</taxon>
        <taxon>Ecdysozoa</taxon>
        <taxon>Arthropoda</taxon>
        <taxon>Crustacea</taxon>
        <taxon>Multicrustacea</taxon>
        <taxon>Malacostraca</taxon>
        <taxon>Eumalacostraca</taxon>
        <taxon>Eucarida</taxon>
        <taxon>Decapoda</taxon>
        <taxon>Pleocyemata</taxon>
        <taxon>Anomura</taxon>
        <taxon>Galatheoidea</taxon>
        <taxon>Porcellanidae</taxon>
        <taxon>Petrolisthes</taxon>
    </lineage>
</organism>
<evidence type="ECO:0000259" key="2">
    <source>
        <dbReference type="PROSITE" id="PS51082"/>
    </source>
</evidence>
<feature type="compositionally biased region" description="Polar residues" evidence="1">
    <location>
        <begin position="467"/>
        <end position="477"/>
    </location>
</feature>
<feature type="compositionally biased region" description="Low complexity" evidence="1">
    <location>
        <begin position="227"/>
        <end position="287"/>
    </location>
</feature>
<protein>
    <recommendedName>
        <fullName evidence="2">WH2 domain-containing protein</fullName>
    </recommendedName>
</protein>
<reference evidence="3" key="1">
    <citation type="submission" date="2023-10" db="EMBL/GenBank/DDBJ databases">
        <title>Genome assemblies of two species of porcelain crab, Petrolisthes cinctipes and Petrolisthes manimaculis (Anomura: Porcellanidae).</title>
        <authorList>
            <person name="Angst P."/>
        </authorList>
    </citation>
    <scope>NUCLEOTIDE SEQUENCE</scope>
    <source>
        <strain evidence="3">PB745_01</strain>
        <tissue evidence="3">Gill</tissue>
    </source>
</reference>
<feature type="domain" description="WH2" evidence="2">
    <location>
        <begin position="689"/>
        <end position="709"/>
    </location>
</feature>
<evidence type="ECO:0000313" key="3">
    <source>
        <dbReference type="EMBL" id="KAK3891893.1"/>
    </source>
</evidence>
<name>A0AAE1L1A5_PETCI</name>
<gene>
    <name evidence="3" type="ORF">Pcinc_004251</name>
</gene>
<feature type="compositionally biased region" description="Polar residues" evidence="1">
    <location>
        <begin position="179"/>
        <end position="188"/>
    </location>
</feature>
<feature type="compositionally biased region" description="Low complexity" evidence="1">
    <location>
        <begin position="314"/>
        <end position="352"/>
    </location>
</feature>
<dbReference type="AlphaFoldDB" id="A0AAE1L1A5"/>
<keyword evidence="4" id="KW-1185">Reference proteome</keyword>
<feature type="region of interest" description="Disordered" evidence="1">
    <location>
        <begin position="179"/>
        <end position="677"/>
    </location>
</feature>
<feature type="compositionally biased region" description="Polar residues" evidence="1">
    <location>
        <begin position="21"/>
        <end position="37"/>
    </location>
</feature>
<dbReference type="InterPro" id="IPR003124">
    <property type="entry name" value="WH2_dom"/>
</dbReference>
<feature type="region of interest" description="Disordered" evidence="1">
    <location>
        <begin position="1"/>
        <end position="43"/>
    </location>
</feature>
<comment type="caution">
    <text evidence="3">The sequence shown here is derived from an EMBL/GenBank/DDBJ whole genome shotgun (WGS) entry which is preliminary data.</text>
</comment>
<dbReference type="GO" id="GO:0003779">
    <property type="term" value="F:actin binding"/>
    <property type="evidence" value="ECO:0007669"/>
    <property type="project" value="InterPro"/>
</dbReference>
<feature type="compositionally biased region" description="Low complexity" evidence="1">
    <location>
        <begin position="538"/>
        <end position="560"/>
    </location>
</feature>
<evidence type="ECO:0000256" key="1">
    <source>
        <dbReference type="SAM" id="MobiDB-lite"/>
    </source>
</evidence>
<proteinExistence type="predicted"/>
<dbReference type="PROSITE" id="PS51082">
    <property type="entry name" value="WH2"/>
    <property type="match status" value="1"/>
</dbReference>